<dbReference type="Proteomes" id="UP000271683">
    <property type="component" value="Unassembled WGS sequence"/>
</dbReference>
<dbReference type="PANTHER" id="PTHR43221:SF1">
    <property type="entry name" value="PROTEASE HTPX"/>
    <property type="match status" value="1"/>
</dbReference>
<organism evidence="13 14">
    <name type="scientific">Couchioplanes caeruleus</name>
    <dbReference type="NCBI Taxonomy" id="56438"/>
    <lineage>
        <taxon>Bacteria</taxon>
        <taxon>Bacillati</taxon>
        <taxon>Actinomycetota</taxon>
        <taxon>Actinomycetes</taxon>
        <taxon>Micromonosporales</taxon>
        <taxon>Micromonosporaceae</taxon>
        <taxon>Couchioplanes</taxon>
    </lineage>
</organism>
<dbReference type="InterPro" id="IPR050083">
    <property type="entry name" value="HtpX_protease"/>
</dbReference>
<dbReference type="Pfam" id="PF01435">
    <property type="entry name" value="Peptidase_M48"/>
    <property type="match status" value="1"/>
</dbReference>
<comment type="subcellular location">
    <subcellularLocation>
        <location evidence="1">Cell membrane</location>
        <topology evidence="1">Multi-pass membrane protein</topology>
    </subcellularLocation>
</comment>
<evidence type="ECO:0000256" key="11">
    <source>
        <dbReference type="RuleBase" id="RU003983"/>
    </source>
</evidence>
<comment type="cofactor">
    <cofactor evidence="11">
        <name>Zn(2+)</name>
        <dbReference type="ChEBI" id="CHEBI:29105"/>
    </cofactor>
    <text evidence="11">Binds 1 zinc ion per subunit.</text>
</comment>
<evidence type="ECO:0000256" key="7">
    <source>
        <dbReference type="ARBA" id="ARBA00022833"/>
    </source>
</evidence>
<dbReference type="Gene3D" id="3.30.2010.10">
    <property type="entry name" value="Metalloproteases ('zincins'), catalytic domain"/>
    <property type="match status" value="1"/>
</dbReference>
<dbReference type="AlphaFoldDB" id="A0A3N1GDR7"/>
<evidence type="ECO:0000259" key="12">
    <source>
        <dbReference type="Pfam" id="PF01435"/>
    </source>
</evidence>
<evidence type="ECO:0000256" key="3">
    <source>
        <dbReference type="ARBA" id="ARBA00022670"/>
    </source>
</evidence>
<dbReference type="GO" id="GO:0005886">
    <property type="term" value="C:plasma membrane"/>
    <property type="evidence" value="ECO:0007669"/>
    <property type="project" value="UniProtKB-SubCell"/>
</dbReference>
<evidence type="ECO:0000256" key="1">
    <source>
        <dbReference type="ARBA" id="ARBA00004651"/>
    </source>
</evidence>
<keyword evidence="10" id="KW-0472">Membrane</keyword>
<keyword evidence="9 11" id="KW-0482">Metalloprotease</keyword>
<evidence type="ECO:0000256" key="6">
    <source>
        <dbReference type="ARBA" id="ARBA00022801"/>
    </source>
</evidence>
<sequence>MAAFTASDVVHPIDESARRNLEAMNGLQRAITLFHRNYSERLVRNSQLAESLRLSPGQLPEIYRMLPPICETFGIPEPELYLTMGPVNAFTIGTTRTSITLFSELLEHMSMDEIETVLAHECGHILCQHMLYHSMAQVLQLAVDVGGVARIPFASAILQVVAGPLQIALETWSRKSELSADRAAAAYMGSPDAITRVMFRFAGIRHDSKLTHSVEAFAAQALEYEALRESRWDRFLQWQVGQASTHPLLAVRVREIHNWSATPAFARLVETAAEIRTAFRCGRCGHRAQPHWHHCQNCGNSLSVPAVRPDTAAARAVEMEPHGHV</sequence>
<evidence type="ECO:0000256" key="2">
    <source>
        <dbReference type="ARBA" id="ARBA00022475"/>
    </source>
</evidence>
<evidence type="ECO:0000313" key="14">
    <source>
        <dbReference type="Proteomes" id="UP000271683"/>
    </source>
</evidence>
<accession>A0A3N1GDR7</accession>
<keyword evidence="6 11" id="KW-0378">Hydrolase</keyword>
<dbReference type="EMBL" id="RJKL01000001">
    <property type="protein sequence ID" value="ROP28308.1"/>
    <property type="molecule type" value="Genomic_DNA"/>
</dbReference>
<evidence type="ECO:0000313" key="13">
    <source>
        <dbReference type="EMBL" id="ROP28308.1"/>
    </source>
</evidence>
<keyword evidence="3 11" id="KW-0645">Protease</keyword>
<comment type="similarity">
    <text evidence="11">Belongs to the peptidase M48 family.</text>
</comment>
<keyword evidence="2" id="KW-1003">Cell membrane</keyword>
<dbReference type="InterPro" id="IPR001915">
    <property type="entry name" value="Peptidase_M48"/>
</dbReference>
<protein>
    <submittedName>
        <fullName evidence="13">Zn-dependent protease with chaperone function</fullName>
    </submittedName>
</protein>
<keyword evidence="4" id="KW-0812">Transmembrane</keyword>
<evidence type="ECO:0000256" key="5">
    <source>
        <dbReference type="ARBA" id="ARBA00022723"/>
    </source>
</evidence>
<keyword evidence="8" id="KW-1133">Transmembrane helix</keyword>
<dbReference type="RefSeq" id="WP_244945563.1">
    <property type="nucleotide sequence ID" value="NZ_RJKL01000001.1"/>
</dbReference>
<comment type="caution">
    <text evidence="13">The sequence shown here is derived from an EMBL/GenBank/DDBJ whole genome shotgun (WGS) entry which is preliminary data.</text>
</comment>
<dbReference type="CDD" id="cd07325">
    <property type="entry name" value="M48_Ste24p_like"/>
    <property type="match status" value="1"/>
</dbReference>
<evidence type="ECO:0000256" key="8">
    <source>
        <dbReference type="ARBA" id="ARBA00022989"/>
    </source>
</evidence>
<proteinExistence type="inferred from homology"/>
<dbReference type="GO" id="GO:0046872">
    <property type="term" value="F:metal ion binding"/>
    <property type="evidence" value="ECO:0007669"/>
    <property type="project" value="UniProtKB-KW"/>
</dbReference>
<gene>
    <name evidence="13" type="ORF">EDD30_1055</name>
</gene>
<dbReference type="PANTHER" id="PTHR43221">
    <property type="entry name" value="PROTEASE HTPX"/>
    <property type="match status" value="1"/>
</dbReference>
<reference evidence="13 14" key="1">
    <citation type="submission" date="2018-11" db="EMBL/GenBank/DDBJ databases">
        <title>Sequencing the genomes of 1000 actinobacteria strains.</title>
        <authorList>
            <person name="Klenk H.-P."/>
        </authorList>
    </citation>
    <scope>NUCLEOTIDE SEQUENCE [LARGE SCALE GENOMIC DNA]</scope>
    <source>
        <strain evidence="13 14">DSM 43634</strain>
    </source>
</reference>
<evidence type="ECO:0000256" key="4">
    <source>
        <dbReference type="ARBA" id="ARBA00022692"/>
    </source>
</evidence>
<name>A0A3N1GDR7_9ACTN</name>
<dbReference type="GO" id="GO:0004222">
    <property type="term" value="F:metalloendopeptidase activity"/>
    <property type="evidence" value="ECO:0007669"/>
    <property type="project" value="InterPro"/>
</dbReference>
<keyword evidence="5" id="KW-0479">Metal-binding</keyword>
<keyword evidence="7 11" id="KW-0862">Zinc</keyword>
<feature type="domain" description="Peptidase M48" evidence="12">
    <location>
        <begin position="69"/>
        <end position="259"/>
    </location>
</feature>
<evidence type="ECO:0000256" key="9">
    <source>
        <dbReference type="ARBA" id="ARBA00023049"/>
    </source>
</evidence>
<evidence type="ECO:0000256" key="10">
    <source>
        <dbReference type="ARBA" id="ARBA00023136"/>
    </source>
</evidence>
<dbReference type="GO" id="GO:0006508">
    <property type="term" value="P:proteolysis"/>
    <property type="evidence" value="ECO:0007669"/>
    <property type="project" value="UniProtKB-KW"/>
</dbReference>